<organism evidence="2 3">
    <name type="scientific">Culex pipiens pipiens</name>
    <name type="common">Northern house mosquito</name>
    <dbReference type="NCBI Taxonomy" id="38569"/>
    <lineage>
        <taxon>Eukaryota</taxon>
        <taxon>Metazoa</taxon>
        <taxon>Ecdysozoa</taxon>
        <taxon>Arthropoda</taxon>
        <taxon>Hexapoda</taxon>
        <taxon>Insecta</taxon>
        <taxon>Pterygota</taxon>
        <taxon>Neoptera</taxon>
        <taxon>Endopterygota</taxon>
        <taxon>Diptera</taxon>
        <taxon>Nematocera</taxon>
        <taxon>Culicoidea</taxon>
        <taxon>Culicidae</taxon>
        <taxon>Culicinae</taxon>
        <taxon>Culicini</taxon>
        <taxon>Culex</taxon>
        <taxon>Culex</taxon>
    </lineage>
</organism>
<name>A0ABD1D3R2_CULPP</name>
<dbReference type="EMBL" id="JBEHCU010007699">
    <property type="protein sequence ID" value="KAL1392950.1"/>
    <property type="molecule type" value="Genomic_DNA"/>
</dbReference>
<dbReference type="AlphaFoldDB" id="A0ABD1D3R2"/>
<protein>
    <submittedName>
        <fullName evidence="2">Uncharacterized protein</fullName>
    </submittedName>
</protein>
<feature type="region of interest" description="Disordered" evidence="1">
    <location>
        <begin position="31"/>
        <end position="97"/>
    </location>
</feature>
<comment type="caution">
    <text evidence="2">The sequence shown here is derived from an EMBL/GenBank/DDBJ whole genome shotgun (WGS) entry which is preliminary data.</text>
</comment>
<keyword evidence="3" id="KW-1185">Reference proteome</keyword>
<evidence type="ECO:0000313" key="2">
    <source>
        <dbReference type="EMBL" id="KAL1392950.1"/>
    </source>
</evidence>
<evidence type="ECO:0000313" key="3">
    <source>
        <dbReference type="Proteomes" id="UP001562425"/>
    </source>
</evidence>
<dbReference type="Proteomes" id="UP001562425">
    <property type="component" value="Unassembled WGS sequence"/>
</dbReference>
<evidence type="ECO:0000256" key="1">
    <source>
        <dbReference type="SAM" id="MobiDB-lite"/>
    </source>
</evidence>
<accession>A0ABD1D3R2</accession>
<sequence length="139" mass="16006">MQLTCREGIRPNVLENVHERWCEELQIRPKTASKIPTLRPKSVGGQPLPKPDPNTSEDPVPDHLPHRLGHLPSFLRRRKLHREEEPPGKLPHIREEESWTEELMALPNIEDETPPPLVGTGELDVLVCGNWDRQRTFTL</sequence>
<proteinExistence type="predicted"/>
<feature type="compositionally biased region" description="Basic and acidic residues" evidence="1">
    <location>
        <begin position="81"/>
        <end position="97"/>
    </location>
</feature>
<reference evidence="2 3" key="1">
    <citation type="submission" date="2024-05" db="EMBL/GenBank/DDBJ databases">
        <title>Culex pipiens pipiens assembly and annotation.</title>
        <authorList>
            <person name="Alout H."/>
            <person name="Durand T."/>
        </authorList>
    </citation>
    <scope>NUCLEOTIDE SEQUENCE [LARGE SCALE GENOMIC DNA]</scope>
    <source>
        <strain evidence="2">HA-2024</strain>
        <tissue evidence="2">Whole body</tissue>
    </source>
</reference>
<gene>
    <name evidence="2" type="ORF">pipiens_012099</name>
</gene>